<proteinExistence type="predicted"/>
<reference evidence="1" key="1">
    <citation type="submission" date="2014-11" db="EMBL/GenBank/DDBJ databases">
        <authorList>
            <person name="Amaro Gonzalez C."/>
        </authorList>
    </citation>
    <scope>NUCLEOTIDE SEQUENCE</scope>
</reference>
<name>A0A0E9X2Z7_ANGAN</name>
<organism evidence="1">
    <name type="scientific">Anguilla anguilla</name>
    <name type="common">European freshwater eel</name>
    <name type="synonym">Muraena anguilla</name>
    <dbReference type="NCBI Taxonomy" id="7936"/>
    <lineage>
        <taxon>Eukaryota</taxon>
        <taxon>Metazoa</taxon>
        <taxon>Chordata</taxon>
        <taxon>Craniata</taxon>
        <taxon>Vertebrata</taxon>
        <taxon>Euteleostomi</taxon>
        <taxon>Actinopterygii</taxon>
        <taxon>Neopterygii</taxon>
        <taxon>Teleostei</taxon>
        <taxon>Anguilliformes</taxon>
        <taxon>Anguillidae</taxon>
        <taxon>Anguilla</taxon>
    </lineage>
</organism>
<dbReference type="EMBL" id="GBXM01011628">
    <property type="protein sequence ID" value="JAH96949.1"/>
    <property type="molecule type" value="Transcribed_RNA"/>
</dbReference>
<dbReference type="AlphaFoldDB" id="A0A0E9X2Z7"/>
<accession>A0A0E9X2Z7</accession>
<protein>
    <submittedName>
        <fullName evidence="1">Uncharacterized protein</fullName>
    </submittedName>
</protein>
<reference evidence="1" key="2">
    <citation type="journal article" date="2015" name="Fish Shellfish Immunol.">
        <title>Early steps in the European eel (Anguilla anguilla)-Vibrio vulnificus interaction in the gills: Role of the RtxA13 toxin.</title>
        <authorList>
            <person name="Callol A."/>
            <person name="Pajuelo D."/>
            <person name="Ebbesson L."/>
            <person name="Teles M."/>
            <person name="MacKenzie S."/>
            <person name="Amaro C."/>
        </authorList>
    </citation>
    <scope>NUCLEOTIDE SEQUENCE</scope>
</reference>
<evidence type="ECO:0000313" key="1">
    <source>
        <dbReference type="EMBL" id="JAH96949.1"/>
    </source>
</evidence>
<sequence>MFFLSTKNRKRQKKTKKRCIFMNSIVRRDLRLDERRGVPEATQWCVAILTNRLHQLHLINFQHWGWFCPTRF</sequence>